<evidence type="ECO:0000256" key="4">
    <source>
        <dbReference type="SAM" id="MobiDB-lite"/>
    </source>
</evidence>
<feature type="domain" description="PBP" evidence="6">
    <location>
        <begin position="376"/>
        <end position="622"/>
    </location>
</feature>
<dbReference type="Pfam" id="PF12849">
    <property type="entry name" value="PBP_like_2"/>
    <property type="match status" value="2"/>
</dbReference>
<comment type="similarity">
    <text evidence="1">Belongs to the PstS family.</text>
</comment>
<organism evidence="7 8">
    <name type="scientific">Herpetosiphon gulosus</name>
    <dbReference type="NCBI Taxonomy" id="1973496"/>
    <lineage>
        <taxon>Bacteria</taxon>
        <taxon>Bacillati</taxon>
        <taxon>Chloroflexota</taxon>
        <taxon>Chloroflexia</taxon>
        <taxon>Herpetosiphonales</taxon>
        <taxon>Herpetosiphonaceae</taxon>
        <taxon>Herpetosiphon</taxon>
    </lineage>
</organism>
<evidence type="ECO:0000259" key="6">
    <source>
        <dbReference type="Pfam" id="PF12849"/>
    </source>
</evidence>
<keyword evidence="8" id="KW-1185">Reference proteome</keyword>
<dbReference type="InterPro" id="IPR011862">
    <property type="entry name" value="Phos-bd"/>
</dbReference>
<keyword evidence="2" id="KW-0813">Transport</keyword>
<proteinExistence type="inferred from homology"/>
<dbReference type="PANTHER" id="PTHR30570:SF1">
    <property type="entry name" value="PHOSPHATE-BINDING PROTEIN PSTS"/>
    <property type="match status" value="1"/>
</dbReference>
<evidence type="ECO:0000256" key="5">
    <source>
        <dbReference type="SAM" id="SignalP"/>
    </source>
</evidence>
<keyword evidence="3 5" id="KW-0732">Signal</keyword>
<sequence length="653" mass="68842">MRKLLSLMLASIMLLTMLAACGGDSTPTTAPATTAPATATTGQAAATTAPTTEAAATPSVEATAEVPAGGEVDPAMVQGDIVSAGSSTVYPLSEAVAEIFTEDGYTGNITIDSIGTGAGFERFCTAAETDIANASRAIKAEEAEACAAKGREVVEFRVGTDALAVVVSSKNTFVSNLTEAQVADIFSGTYKTWDQVDASYPAEAIKLYSPGTDSGTFDYFVEHFFDSEEKFILGANPQLSEDDNVLVTGIEGDANAIGYFGYAYYNENKTKLTALTIDGVEPTEATTEDGSYSLARPLYIYSAKNILTEKPQVAAFINYYLTNVNDVILEVGYFPASEEALSGAKDALINALTGGSSSTGGNTSGAVALEEVDPSAVQGDIVSAGSSTVYPLSEAVAEIFGEDGYTGNMTIDSIGTGAGFERFCTAAETDIANASRAIKDEEAKACANKGREVVEFRVGTDALAVVVSSKNTFVSNLTEAQVADIFSGTYKTWDQVDASYPAEAIKLYSPGTDSGTFDYFVEHFFDSEEKFILGANPQLSEDDNVLVTGIEGDANAIGYFGYAYYNENKTKLKALTIDGVEPTEATTEDGSYSLARPLYIYSAKNVLAEKPQVAAFINYYLTNVNEVILEVGYFPASEAALNEAKQSLLDATK</sequence>
<reference evidence="7 8" key="1">
    <citation type="submission" date="2024-02" db="EMBL/GenBank/DDBJ databases">
        <title>Herpetosiphon gulosus NBRC 112829.</title>
        <authorList>
            <person name="Ichikawa N."/>
            <person name="Katano-Makiyama Y."/>
            <person name="Hidaka K."/>
        </authorList>
    </citation>
    <scope>NUCLEOTIDE SEQUENCE [LARGE SCALE GENOMIC DNA]</scope>
    <source>
        <strain evidence="7 8">NBRC 112829</strain>
    </source>
</reference>
<comment type="caution">
    <text evidence="7">The sequence shown here is derived from an EMBL/GenBank/DDBJ whole genome shotgun (WGS) entry which is preliminary data.</text>
</comment>
<dbReference type="InterPro" id="IPR050811">
    <property type="entry name" value="Phosphate_ABC_transporter"/>
</dbReference>
<name>A0ABP9WUS6_9CHLR</name>
<evidence type="ECO:0000313" key="8">
    <source>
        <dbReference type="Proteomes" id="UP001428290"/>
    </source>
</evidence>
<dbReference type="PANTHER" id="PTHR30570">
    <property type="entry name" value="PERIPLASMIC PHOSPHATE BINDING COMPONENT OF PHOSPHATE ABC TRANSPORTER"/>
    <property type="match status" value="1"/>
</dbReference>
<feature type="chain" id="PRO_5046022504" description="PBP domain-containing protein" evidence="5">
    <location>
        <begin position="20"/>
        <end position="653"/>
    </location>
</feature>
<dbReference type="SUPFAM" id="SSF53850">
    <property type="entry name" value="Periplasmic binding protein-like II"/>
    <property type="match status" value="2"/>
</dbReference>
<evidence type="ECO:0000256" key="2">
    <source>
        <dbReference type="ARBA" id="ARBA00022448"/>
    </source>
</evidence>
<protein>
    <recommendedName>
        <fullName evidence="6">PBP domain-containing protein</fullName>
    </recommendedName>
</protein>
<dbReference type="NCBIfam" id="TIGR02136">
    <property type="entry name" value="ptsS_2"/>
    <property type="match status" value="2"/>
</dbReference>
<dbReference type="RefSeq" id="WP_345720474.1">
    <property type="nucleotide sequence ID" value="NZ_BAABRU010000002.1"/>
</dbReference>
<evidence type="ECO:0000313" key="7">
    <source>
        <dbReference type="EMBL" id="GAA5526839.1"/>
    </source>
</evidence>
<evidence type="ECO:0000256" key="3">
    <source>
        <dbReference type="ARBA" id="ARBA00022729"/>
    </source>
</evidence>
<dbReference type="EMBL" id="BAABRU010000002">
    <property type="protein sequence ID" value="GAA5526839.1"/>
    <property type="molecule type" value="Genomic_DNA"/>
</dbReference>
<dbReference type="Proteomes" id="UP001428290">
    <property type="component" value="Unassembled WGS sequence"/>
</dbReference>
<dbReference type="PROSITE" id="PS51257">
    <property type="entry name" value="PROKAR_LIPOPROTEIN"/>
    <property type="match status" value="1"/>
</dbReference>
<dbReference type="CDD" id="cd13654">
    <property type="entry name" value="PBP2_phosphate_like_2"/>
    <property type="match status" value="1"/>
</dbReference>
<dbReference type="InterPro" id="IPR024370">
    <property type="entry name" value="PBP_domain"/>
</dbReference>
<feature type="domain" description="PBP" evidence="6">
    <location>
        <begin position="77"/>
        <end position="322"/>
    </location>
</feature>
<gene>
    <name evidence="7" type="ORF">Hgul01_00619</name>
</gene>
<feature type="signal peptide" evidence="5">
    <location>
        <begin position="1"/>
        <end position="19"/>
    </location>
</feature>
<feature type="region of interest" description="Disordered" evidence="4">
    <location>
        <begin position="27"/>
        <end position="59"/>
    </location>
</feature>
<evidence type="ECO:0000256" key="1">
    <source>
        <dbReference type="ARBA" id="ARBA00008725"/>
    </source>
</evidence>
<accession>A0ABP9WUS6</accession>
<dbReference type="Gene3D" id="3.40.190.10">
    <property type="entry name" value="Periplasmic binding protein-like II"/>
    <property type="match status" value="4"/>
</dbReference>